<keyword evidence="2" id="KW-1185">Reference proteome</keyword>
<protein>
    <submittedName>
        <fullName evidence="1">Uncharacterized protein</fullName>
    </submittedName>
</protein>
<organism evidence="1 2">
    <name type="scientific">Aquimarina celericrescens</name>
    <dbReference type="NCBI Taxonomy" id="1964542"/>
    <lineage>
        <taxon>Bacteria</taxon>
        <taxon>Pseudomonadati</taxon>
        <taxon>Bacteroidota</taxon>
        <taxon>Flavobacteriia</taxon>
        <taxon>Flavobacteriales</taxon>
        <taxon>Flavobacteriaceae</taxon>
        <taxon>Aquimarina</taxon>
    </lineage>
</organism>
<evidence type="ECO:0000313" key="1">
    <source>
        <dbReference type="EMBL" id="MFD2188772.1"/>
    </source>
</evidence>
<dbReference type="Proteomes" id="UP001597344">
    <property type="component" value="Unassembled WGS sequence"/>
</dbReference>
<dbReference type="EMBL" id="JBHUHY010000031">
    <property type="protein sequence ID" value="MFD2188772.1"/>
    <property type="molecule type" value="Genomic_DNA"/>
</dbReference>
<proteinExistence type="predicted"/>
<accession>A0ABW5B2C5</accession>
<gene>
    <name evidence="1" type="ORF">ACFSJT_18365</name>
</gene>
<evidence type="ECO:0000313" key="2">
    <source>
        <dbReference type="Proteomes" id="UP001597344"/>
    </source>
</evidence>
<reference evidence="2" key="1">
    <citation type="journal article" date="2019" name="Int. J. Syst. Evol. Microbiol.">
        <title>The Global Catalogue of Microorganisms (GCM) 10K type strain sequencing project: providing services to taxonomists for standard genome sequencing and annotation.</title>
        <authorList>
            <consortium name="The Broad Institute Genomics Platform"/>
            <consortium name="The Broad Institute Genome Sequencing Center for Infectious Disease"/>
            <person name="Wu L."/>
            <person name="Ma J."/>
        </authorList>
    </citation>
    <scope>NUCLEOTIDE SEQUENCE [LARGE SCALE GENOMIC DNA]</scope>
    <source>
        <strain evidence="2">DT92</strain>
    </source>
</reference>
<name>A0ABW5B2C5_9FLAO</name>
<dbReference type="RefSeq" id="WP_378321799.1">
    <property type="nucleotide sequence ID" value="NZ_JBHUHY010000031.1"/>
</dbReference>
<comment type="caution">
    <text evidence="1">The sequence shown here is derived from an EMBL/GenBank/DDBJ whole genome shotgun (WGS) entry which is preliminary data.</text>
</comment>
<sequence>MQIKNGIPGEKQDSHKIRKEITYWKAQSKERKCSDFSEMSYWEVMCTNSAL</sequence>